<name>A0A7S3IHM0_9SPIT</name>
<reference evidence="2" key="1">
    <citation type="submission" date="2021-01" db="EMBL/GenBank/DDBJ databases">
        <authorList>
            <person name="Corre E."/>
            <person name="Pelletier E."/>
            <person name="Niang G."/>
            <person name="Scheremetjew M."/>
            <person name="Finn R."/>
            <person name="Kale V."/>
            <person name="Holt S."/>
            <person name="Cochrane G."/>
            <person name="Meng A."/>
            <person name="Brown T."/>
            <person name="Cohen L."/>
        </authorList>
    </citation>
    <scope>NUCLEOTIDE SEQUENCE</scope>
    <source>
        <strain evidence="2">S3</strain>
    </source>
</reference>
<gene>
    <name evidence="2" type="ORF">SINC0208_LOCUS3458</name>
</gene>
<organism evidence="2">
    <name type="scientific">Strombidium inclinatum</name>
    <dbReference type="NCBI Taxonomy" id="197538"/>
    <lineage>
        <taxon>Eukaryota</taxon>
        <taxon>Sar</taxon>
        <taxon>Alveolata</taxon>
        <taxon>Ciliophora</taxon>
        <taxon>Intramacronucleata</taxon>
        <taxon>Spirotrichea</taxon>
        <taxon>Oligotrichia</taxon>
        <taxon>Strombidiidae</taxon>
        <taxon>Strombidium</taxon>
    </lineage>
</organism>
<accession>A0A7S3IHM0</accession>
<keyword evidence="1" id="KW-0175">Coiled coil</keyword>
<dbReference type="AlphaFoldDB" id="A0A7S3IHM0"/>
<protein>
    <submittedName>
        <fullName evidence="2">Uncharacterized protein</fullName>
    </submittedName>
</protein>
<proteinExistence type="predicted"/>
<evidence type="ECO:0000256" key="1">
    <source>
        <dbReference type="SAM" id="Coils"/>
    </source>
</evidence>
<dbReference type="EMBL" id="HBIH01008416">
    <property type="protein sequence ID" value="CAE0322874.1"/>
    <property type="molecule type" value="Transcribed_RNA"/>
</dbReference>
<sequence>MTRSFFGTFTRTLKQVAVISALLFSSDVAANESVYKLRLHKNLIKQTLDKNLEVILAHVEERQDKEAHSLGDSGALENLAMRVKPKEASWSNIDSDLFFDQGQIVMEINGLEFSGNGMVVDSKSGSKDRIFFNADVDLAQLVLSLDQELTDDGNLYPKVEIADVALTLHPEAFNVKVEGGLPLYKSKQFEESVKKWMAKQMMQRESEFKAALQQTEREIMSSFAFKKTMPLGTTAHSSLSETMTLEGDNIVINYVTEFTGLDLNELQKGMRTIHPKFSDELQHSRDVQVAIDENYLNSALFNLFYNQKSYSASEMLIDLIPENFLGGLGAMPIVNTVMTTQVWQFLFPGLKRYSSPERIDFRCGFNKDYLKKGQLENSKLSQVFFREGNQIDVDLNFGCGLYVYENPNKKASSGGNFDLNQIMEVFQALSADKNDPAWHNYKSFFISMSANVELDFSDKAKQLNLPDLGPFSMLLPQEPLQPGQGMPQIFGRLLKFTPTFNEVKVFDDEVEQTNEAADLNNRLQNLKEQQDNSGLKIITDLIFNQGIPLVPFPDVAPCLGLEAKDSSMQINDGYAVMSYDYDVYRSGDNCLFDIKRGAKSKEARIAKRIASNNKQQNFGQDIEKKLGDFASKLMKDGLANMPPLPPLDIAGHKVDLNDPTIKMVADQAIDKLKEFDINKVVKQGEDLWKMFQK</sequence>
<feature type="coiled-coil region" evidence="1">
    <location>
        <begin position="509"/>
        <end position="536"/>
    </location>
</feature>
<evidence type="ECO:0000313" key="2">
    <source>
        <dbReference type="EMBL" id="CAE0322874.1"/>
    </source>
</evidence>